<dbReference type="InterPro" id="IPR032710">
    <property type="entry name" value="NTF2-like_dom_sf"/>
</dbReference>
<dbReference type="Proteomes" id="UP000279331">
    <property type="component" value="Unassembled WGS sequence"/>
</dbReference>
<dbReference type="RefSeq" id="WP_075549352.1">
    <property type="nucleotide sequence ID" value="NZ_CADEAW010000006.1"/>
</dbReference>
<gene>
    <name evidence="1" type="ORF">B4U45_03570</name>
    <name evidence="2" type="ORF">LAUMK42_03338</name>
    <name evidence="3" type="ORF">LAUMK4_03288</name>
</gene>
<dbReference type="GeneID" id="66596375"/>
<dbReference type="EMBL" id="UPHM01000088">
    <property type="protein sequence ID" value="VAZ95848.1"/>
    <property type="molecule type" value="Genomic_DNA"/>
</dbReference>
<keyword evidence="5" id="KW-1185">Reference proteome</keyword>
<evidence type="ECO:0000313" key="3">
    <source>
        <dbReference type="EMBL" id="VAZ95848.1"/>
    </source>
</evidence>
<dbReference type="Gene3D" id="3.10.450.50">
    <property type="match status" value="1"/>
</dbReference>
<evidence type="ECO:0000313" key="5">
    <source>
        <dbReference type="Proteomes" id="UP000271464"/>
    </source>
</evidence>
<name>A0A1X0L4G9_9MYCO</name>
<protein>
    <submittedName>
        <fullName evidence="1">Polyketide cyclase</fullName>
    </submittedName>
</protein>
<evidence type="ECO:0000313" key="2">
    <source>
        <dbReference type="EMBL" id="VAZ84515.1"/>
    </source>
</evidence>
<evidence type="ECO:0000313" key="1">
    <source>
        <dbReference type="EMBL" id="ORC05870.1"/>
    </source>
</evidence>
<dbReference type="Proteomes" id="UP000192335">
    <property type="component" value="Unassembled WGS sequence"/>
</dbReference>
<sequence>MSIPAFPDADVLAARQKLVLDHFHDEVRQDWDAVLSTFPHPRYELIPQLTVHDGNEAVRGYYADTRTAFPDQDHEIIALRHSADAVIVEFWLMGTHCGYLGKIPPTGSRFRVRMTAHFVFDDTETLVCERIYFDTLTMIKQLVGGLDPKKPANWLLAARCLRGLLAMSSEQPDPALTNTTPPAFAEART</sequence>
<reference evidence="1 4" key="1">
    <citation type="submission" date="2017-02" db="EMBL/GenBank/DDBJ databases">
        <title>Mycobacterium kansasii genomes.</title>
        <authorList>
            <person name="Borowka P."/>
            <person name="Strapagiel D."/>
            <person name="Marciniak B."/>
            <person name="Lach J."/>
            <person name="Bakula Z."/>
            <person name="Van Ingen J."/>
            <person name="Safianowska A."/>
            <person name="Brzostek A."/>
            <person name="Dziadek J."/>
            <person name="Jagielski T."/>
        </authorList>
    </citation>
    <scope>NUCLEOTIDE SEQUENCE [LARGE SCALE GENOMIC DNA]</scope>
    <source>
        <strain evidence="1 4">12MK</strain>
    </source>
</reference>
<dbReference type="PANTHER" id="PTHR38436">
    <property type="entry name" value="POLYKETIDE CYCLASE SNOAL-LIKE DOMAIN"/>
    <property type="match status" value="1"/>
</dbReference>
<dbReference type="OrthoDB" id="4539871at2"/>
<evidence type="ECO:0000313" key="4">
    <source>
        <dbReference type="Proteomes" id="UP000192335"/>
    </source>
</evidence>
<dbReference type="EMBL" id="MWQA01000001">
    <property type="protein sequence ID" value="ORC05870.1"/>
    <property type="molecule type" value="Genomic_DNA"/>
</dbReference>
<dbReference type="Pfam" id="PF07366">
    <property type="entry name" value="SnoaL"/>
    <property type="match status" value="1"/>
</dbReference>
<comment type="caution">
    <text evidence="1">The sequence shown here is derived from an EMBL/GenBank/DDBJ whole genome shotgun (WGS) entry which is preliminary data.</text>
</comment>
<dbReference type="InterPro" id="IPR009959">
    <property type="entry name" value="Cyclase_SnoaL-like"/>
</dbReference>
<dbReference type="GO" id="GO:0030638">
    <property type="term" value="P:polyketide metabolic process"/>
    <property type="evidence" value="ECO:0007669"/>
    <property type="project" value="InterPro"/>
</dbReference>
<accession>A0A1X0L4G9</accession>
<proteinExistence type="predicted"/>
<dbReference type="AlphaFoldDB" id="A0A1X0L4G9"/>
<dbReference type="SUPFAM" id="SSF54427">
    <property type="entry name" value="NTF2-like"/>
    <property type="match status" value="1"/>
</dbReference>
<evidence type="ECO:0000313" key="6">
    <source>
        <dbReference type="Proteomes" id="UP000279331"/>
    </source>
</evidence>
<reference evidence="5 6" key="2">
    <citation type="submission" date="2018-09" db="EMBL/GenBank/DDBJ databases">
        <authorList>
            <person name="Tagini F."/>
        </authorList>
    </citation>
    <scope>NUCLEOTIDE SEQUENCE [LARGE SCALE GENOMIC DNA]</scope>
    <source>
        <strain evidence="3 5">MK4</strain>
        <strain evidence="2 6">MK42</strain>
    </source>
</reference>
<organism evidence="1 4">
    <name type="scientific">Mycobacterium persicum</name>
    <dbReference type="NCBI Taxonomy" id="1487726"/>
    <lineage>
        <taxon>Bacteria</taxon>
        <taxon>Bacillati</taxon>
        <taxon>Actinomycetota</taxon>
        <taxon>Actinomycetes</taxon>
        <taxon>Mycobacteriales</taxon>
        <taxon>Mycobacteriaceae</taxon>
        <taxon>Mycobacterium</taxon>
    </lineage>
</organism>
<dbReference type="Proteomes" id="UP000271464">
    <property type="component" value="Unassembled WGS sequence"/>
</dbReference>
<dbReference type="EMBL" id="UPHL01000093">
    <property type="protein sequence ID" value="VAZ84515.1"/>
    <property type="molecule type" value="Genomic_DNA"/>
</dbReference>
<dbReference type="PANTHER" id="PTHR38436:SF1">
    <property type="entry name" value="ESTER CYCLASE"/>
    <property type="match status" value="1"/>
</dbReference>